<dbReference type="Gene3D" id="1.10.510.10">
    <property type="entry name" value="Transferase(Phosphotransferase) domain 1"/>
    <property type="match status" value="1"/>
</dbReference>
<dbReference type="SMART" id="SM00220">
    <property type="entry name" value="S_TKc"/>
    <property type="match status" value="1"/>
</dbReference>
<dbReference type="SUPFAM" id="SSF56112">
    <property type="entry name" value="Protein kinase-like (PK-like)"/>
    <property type="match status" value="1"/>
</dbReference>
<dbReference type="PANTHER" id="PTHR43289">
    <property type="entry name" value="MITOGEN-ACTIVATED PROTEIN KINASE KINASE KINASE 20-RELATED"/>
    <property type="match status" value="1"/>
</dbReference>
<evidence type="ECO:0000256" key="7">
    <source>
        <dbReference type="SAM" id="MobiDB-lite"/>
    </source>
</evidence>
<evidence type="ECO:0000256" key="2">
    <source>
        <dbReference type="ARBA" id="ARBA00022527"/>
    </source>
</evidence>
<feature type="transmembrane region" description="Helical" evidence="8">
    <location>
        <begin position="513"/>
        <end position="534"/>
    </location>
</feature>
<dbReference type="PROSITE" id="PS00108">
    <property type="entry name" value="PROTEIN_KINASE_ST"/>
    <property type="match status" value="1"/>
</dbReference>
<proteinExistence type="predicted"/>
<evidence type="ECO:0000256" key="5">
    <source>
        <dbReference type="ARBA" id="ARBA00022777"/>
    </source>
</evidence>
<evidence type="ECO:0000256" key="6">
    <source>
        <dbReference type="ARBA" id="ARBA00022840"/>
    </source>
</evidence>
<evidence type="ECO:0000313" key="11">
    <source>
        <dbReference type="Proteomes" id="UP000465609"/>
    </source>
</evidence>
<dbReference type="Pfam" id="PF00069">
    <property type="entry name" value="Pkinase"/>
    <property type="match status" value="1"/>
</dbReference>
<feature type="transmembrane region" description="Helical" evidence="8">
    <location>
        <begin position="546"/>
        <end position="568"/>
    </location>
</feature>
<protein>
    <recommendedName>
        <fullName evidence="1">non-specific serine/threonine protein kinase</fullName>
        <ecNumber evidence="1">2.7.11.1</ecNumber>
    </recommendedName>
</protein>
<reference evidence="10 11" key="1">
    <citation type="journal article" date="2019" name="Emerg. Microbes Infect.">
        <title>Comprehensive subspecies identification of 175 nontuberculous mycobacteria species based on 7547 genomic profiles.</title>
        <authorList>
            <person name="Matsumoto Y."/>
            <person name="Kinjo T."/>
            <person name="Motooka D."/>
            <person name="Nabeya D."/>
            <person name="Jung N."/>
            <person name="Uechi K."/>
            <person name="Horii T."/>
            <person name="Iida T."/>
            <person name="Fujita J."/>
            <person name="Nakamura S."/>
        </authorList>
    </citation>
    <scope>NUCLEOTIDE SEQUENCE [LARGE SCALE GENOMIC DNA]</scope>
    <source>
        <strain evidence="10 11">JCM 15296</strain>
    </source>
</reference>
<keyword evidence="4" id="KW-0547">Nucleotide-binding</keyword>
<evidence type="ECO:0000256" key="4">
    <source>
        <dbReference type="ARBA" id="ARBA00022741"/>
    </source>
</evidence>
<dbReference type="EMBL" id="AP022577">
    <property type="protein sequence ID" value="BBX84637.1"/>
    <property type="molecule type" value="Genomic_DNA"/>
</dbReference>
<feature type="compositionally biased region" description="Low complexity" evidence="7">
    <location>
        <begin position="335"/>
        <end position="347"/>
    </location>
</feature>
<keyword evidence="8" id="KW-0472">Membrane</keyword>
<name>A0ABN5YUG0_9MYCO</name>
<keyword evidence="3" id="KW-0808">Transferase</keyword>
<dbReference type="CDD" id="cd14014">
    <property type="entry name" value="STKc_PknB_like"/>
    <property type="match status" value="1"/>
</dbReference>
<dbReference type="EC" id="2.7.11.1" evidence="1"/>
<accession>A0ABN5YUG0</accession>
<keyword evidence="8" id="KW-1133">Transmembrane helix</keyword>
<evidence type="ECO:0000256" key="8">
    <source>
        <dbReference type="SAM" id="Phobius"/>
    </source>
</evidence>
<dbReference type="GO" id="GO:0004674">
    <property type="term" value="F:protein serine/threonine kinase activity"/>
    <property type="evidence" value="ECO:0007669"/>
    <property type="project" value="UniProtKB-KW"/>
</dbReference>
<evidence type="ECO:0000259" key="9">
    <source>
        <dbReference type="PROSITE" id="PS50011"/>
    </source>
</evidence>
<sequence length="629" mass="66138">MTSDNTARIRAALPGYDIGGQIGAGGCGEVFGGVHRELRRRVAIKQIPPQFAADAELRKRFATEATLMAAIDHPHVVSVYDYVQEADLCLLVLEYLSGGTVHDRFQKEGFDASTSIAVALSCAAGLQDAHRRGVLHRDIKPANLMFSSNGTVKLTDFGIAKIMGGDGQLVTKTGMIVGTPSYIAPEQVRGLELSPATDVYALATMTYQLLSGKLPFPPTSDTMAMLFMHAYEQPIPLTEVAPGIPKAIADVVMQGLATDPGYRYDSAEAFGVALATPASQSWGQNWLSEIGVPVLGADTITAAATGRRHATQFRTPAQPTQVHTPAQSTPVRTPSTAERTVRSTTRVRPTEPLPRAAINLSDLDRDDVKPVRRIVAFRSPRIPAILALVLAGLCVAIGVFGPVTPPGGDLLPGVVTIAGTDPTLGSVDRVDLAHPIPVTISAPNVTDVSLSLNFLGLPIAKQKAELHGGAGTVSAPVSPLILAGQLNTEVTVTTGSKSVAASRFQLRSTQSPLPTATTIGIGLLALFSAAYLESSLRTLRRGRRSVASGAGAVVSAVALAFVGLAALWVYQGRQPTPESLFGAVSLAAMAAIAAGIAAARAGKVRRYRRSLDRALALALTQQLTKRTRR</sequence>
<keyword evidence="2 10" id="KW-0723">Serine/threonine-protein kinase</keyword>
<dbReference type="PANTHER" id="PTHR43289:SF6">
    <property type="entry name" value="SERINE_THREONINE-PROTEIN KINASE NEKL-3"/>
    <property type="match status" value="1"/>
</dbReference>
<dbReference type="InterPro" id="IPR000719">
    <property type="entry name" value="Prot_kinase_dom"/>
</dbReference>
<keyword evidence="11" id="KW-1185">Reference proteome</keyword>
<gene>
    <name evidence="10" type="ORF">MAUB_25100</name>
</gene>
<keyword evidence="5 10" id="KW-0418">Kinase</keyword>
<dbReference type="InterPro" id="IPR011009">
    <property type="entry name" value="Kinase-like_dom_sf"/>
</dbReference>
<dbReference type="RefSeq" id="WP_138232581.1">
    <property type="nucleotide sequence ID" value="NZ_AP022577.1"/>
</dbReference>
<dbReference type="Gene3D" id="3.30.200.20">
    <property type="entry name" value="Phosphorylase Kinase, domain 1"/>
    <property type="match status" value="1"/>
</dbReference>
<keyword evidence="8" id="KW-0812">Transmembrane</keyword>
<dbReference type="InterPro" id="IPR008271">
    <property type="entry name" value="Ser/Thr_kinase_AS"/>
</dbReference>
<organism evidence="10 11">
    <name type="scientific">Mycolicibacterium aubagnense</name>
    <dbReference type="NCBI Taxonomy" id="319707"/>
    <lineage>
        <taxon>Bacteria</taxon>
        <taxon>Bacillati</taxon>
        <taxon>Actinomycetota</taxon>
        <taxon>Actinomycetes</taxon>
        <taxon>Mycobacteriales</taxon>
        <taxon>Mycobacteriaceae</taxon>
        <taxon>Mycolicibacterium</taxon>
    </lineage>
</organism>
<dbReference type="PROSITE" id="PS50011">
    <property type="entry name" value="PROTEIN_KINASE_DOM"/>
    <property type="match status" value="1"/>
</dbReference>
<evidence type="ECO:0000256" key="1">
    <source>
        <dbReference type="ARBA" id="ARBA00012513"/>
    </source>
</evidence>
<evidence type="ECO:0000313" key="10">
    <source>
        <dbReference type="EMBL" id="BBX84637.1"/>
    </source>
</evidence>
<feature type="domain" description="Protein kinase" evidence="9">
    <location>
        <begin position="16"/>
        <end position="287"/>
    </location>
</feature>
<feature type="region of interest" description="Disordered" evidence="7">
    <location>
        <begin position="315"/>
        <end position="348"/>
    </location>
</feature>
<keyword evidence="6" id="KW-0067">ATP-binding</keyword>
<dbReference type="Proteomes" id="UP000465609">
    <property type="component" value="Chromosome"/>
</dbReference>
<feature type="transmembrane region" description="Helical" evidence="8">
    <location>
        <begin position="382"/>
        <end position="403"/>
    </location>
</feature>
<feature type="compositionally biased region" description="Polar residues" evidence="7">
    <location>
        <begin position="315"/>
        <end position="334"/>
    </location>
</feature>
<evidence type="ECO:0000256" key="3">
    <source>
        <dbReference type="ARBA" id="ARBA00022679"/>
    </source>
</evidence>
<feature type="transmembrane region" description="Helical" evidence="8">
    <location>
        <begin position="580"/>
        <end position="599"/>
    </location>
</feature>